<evidence type="ECO:0000256" key="13">
    <source>
        <dbReference type="ARBA" id="ARBA00051157"/>
    </source>
</evidence>
<evidence type="ECO:0000256" key="5">
    <source>
        <dbReference type="ARBA" id="ARBA00022679"/>
    </source>
</evidence>
<dbReference type="InterPro" id="IPR010722">
    <property type="entry name" value="BATS_dom"/>
</dbReference>
<dbReference type="PROSITE" id="PS51918">
    <property type="entry name" value="RADICAL_SAM"/>
    <property type="match status" value="1"/>
</dbReference>
<accession>A0A6N9TRD8</accession>
<evidence type="ECO:0000256" key="6">
    <source>
        <dbReference type="ARBA" id="ARBA00022691"/>
    </source>
</evidence>
<comment type="similarity">
    <text evidence="2">Belongs to the radical SAM superfamily. Biotin synthase family.</text>
</comment>
<evidence type="ECO:0000313" key="17">
    <source>
        <dbReference type="Proteomes" id="UP000469346"/>
    </source>
</evidence>
<evidence type="ECO:0000256" key="7">
    <source>
        <dbReference type="ARBA" id="ARBA00022714"/>
    </source>
</evidence>
<evidence type="ECO:0000256" key="9">
    <source>
        <dbReference type="ARBA" id="ARBA00022756"/>
    </source>
</evidence>
<evidence type="ECO:0000256" key="2">
    <source>
        <dbReference type="ARBA" id="ARBA00010765"/>
    </source>
</evidence>
<dbReference type="SFLD" id="SFLDG01060">
    <property type="entry name" value="BATS_domain_containing"/>
    <property type="match status" value="1"/>
</dbReference>
<keyword evidence="7 14" id="KW-0001">2Fe-2S</keyword>
<dbReference type="InterPro" id="IPR013785">
    <property type="entry name" value="Aldolase_TIM"/>
</dbReference>
<keyword evidence="9" id="KW-0093">Biotin biosynthesis</keyword>
<evidence type="ECO:0000256" key="4">
    <source>
        <dbReference type="ARBA" id="ARBA00022485"/>
    </source>
</evidence>
<name>A0A6N9TRD8_DISTH</name>
<dbReference type="GO" id="GO:0009102">
    <property type="term" value="P:biotin biosynthetic process"/>
    <property type="evidence" value="ECO:0007669"/>
    <property type="project" value="UniProtKB-UniPathway"/>
</dbReference>
<keyword evidence="10 14" id="KW-0408">Iron</keyword>
<proteinExistence type="inferred from homology"/>
<evidence type="ECO:0000256" key="3">
    <source>
        <dbReference type="ARBA" id="ARBA00012236"/>
    </source>
</evidence>
<dbReference type="PANTHER" id="PTHR22976:SF2">
    <property type="entry name" value="BIOTIN SYNTHASE, MITOCHONDRIAL"/>
    <property type="match status" value="1"/>
</dbReference>
<comment type="cofactor">
    <cofactor evidence="12">
        <name>[2Fe-2S] cluster</name>
        <dbReference type="ChEBI" id="CHEBI:190135"/>
    </cofactor>
</comment>
<dbReference type="InterPro" id="IPR002684">
    <property type="entry name" value="Biotin_synth/BioAB"/>
</dbReference>
<dbReference type="RefSeq" id="WP_163300025.1">
    <property type="nucleotide sequence ID" value="NZ_JAAGRR010000254.1"/>
</dbReference>
<dbReference type="InterPro" id="IPR007197">
    <property type="entry name" value="rSAM"/>
</dbReference>
<dbReference type="SFLD" id="SFLDG01278">
    <property type="entry name" value="biotin_synthase_like"/>
    <property type="match status" value="1"/>
</dbReference>
<dbReference type="PANTHER" id="PTHR22976">
    <property type="entry name" value="BIOTIN SYNTHASE"/>
    <property type="match status" value="1"/>
</dbReference>
<dbReference type="PIRSF" id="PIRSF001619">
    <property type="entry name" value="Biotin_synth"/>
    <property type="match status" value="1"/>
</dbReference>
<sequence>MNGPGRPALAEWARRPLRELMEAALEAKLRHRGDRLGCCAILNVRSGACGEDCAFCAQSARYRTGAPVYPFKDLDEILRAAERARAAGAERFSLVASGRGASPREVDLAAVAVRAIRERVGIQACASLGILDGPALAALRDAGLSRYHHNLETSEGFFPRIVTTHTYAERVATVRAARRAGLEVCAGGVFGLGETLEDRMDLAVELAGLQVDSVPLNFLVPIAGTPLEGRPPLSVVEVLRTVALFRLALPDRPIRICGGREQVLGGLQGLAYWAGADALMVGGYL</sequence>
<keyword evidence="11 14" id="KW-0411">Iron-sulfur</keyword>
<dbReference type="AlphaFoldDB" id="A0A6N9TRD8"/>
<dbReference type="SMART" id="SM00876">
    <property type="entry name" value="BATS"/>
    <property type="match status" value="1"/>
</dbReference>
<gene>
    <name evidence="16" type="primary">bioB</name>
    <name evidence="16" type="ORF">G3N55_12425</name>
</gene>
<keyword evidence="5 16" id="KW-0808">Transferase</keyword>
<dbReference type="GO" id="GO:0004076">
    <property type="term" value="F:biotin synthase activity"/>
    <property type="evidence" value="ECO:0007669"/>
    <property type="project" value="UniProtKB-EC"/>
</dbReference>
<keyword evidence="8 14" id="KW-0479">Metal-binding</keyword>
<keyword evidence="6 14" id="KW-0949">S-adenosyl-L-methionine</keyword>
<comment type="caution">
    <text evidence="16">The sequence shown here is derived from an EMBL/GenBank/DDBJ whole genome shotgun (WGS) entry which is preliminary data.</text>
</comment>
<keyword evidence="4 14" id="KW-0004">4Fe-4S</keyword>
<organism evidence="16 17">
    <name type="scientific">Dissulfurirhabdus thermomarina</name>
    <dbReference type="NCBI Taxonomy" id="1765737"/>
    <lineage>
        <taxon>Bacteria</taxon>
        <taxon>Deltaproteobacteria</taxon>
        <taxon>Dissulfurirhabdaceae</taxon>
        <taxon>Dissulfurirhabdus</taxon>
    </lineage>
</organism>
<evidence type="ECO:0000313" key="16">
    <source>
        <dbReference type="EMBL" id="NDY43638.1"/>
    </source>
</evidence>
<dbReference type="NCBIfam" id="TIGR00433">
    <property type="entry name" value="bioB"/>
    <property type="match status" value="1"/>
</dbReference>
<evidence type="ECO:0000256" key="12">
    <source>
        <dbReference type="ARBA" id="ARBA00034078"/>
    </source>
</evidence>
<dbReference type="InterPro" id="IPR006638">
    <property type="entry name" value="Elp3/MiaA/NifB-like_rSAM"/>
</dbReference>
<dbReference type="Proteomes" id="UP000469346">
    <property type="component" value="Unassembled WGS sequence"/>
</dbReference>
<feature type="domain" description="Radical SAM core" evidence="15">
    <location>
        <begin position="31"/>
        <end position="260"/>
    </location>
</feature>
<dbReference type="InterPro" id="IPR058240">
    <property type="entry name" value="rSAM_sf"/>
</dbReference>
<comment type="cofactor">
    <cofactor evidence="14">
        <name>[4Fe-4S] cluster</name>
        <dbReference type="ChEBI" id="CHEBI:49883"/>
    </cofactor>
    <text evidence="14">Binds 1 [4Fe-4S] cluster. The cluster is coordinated with 3 cysteines and an exchangeable S-adenosyl-L-methionine.</text>
</comment>
<dbReference type="SFLD" id="SFLDS00029">
    <property type="entry name" value="Radical_SAM"/>
    <property type="match status" value="1"/>
</dbReference>
<keyword evidence="17" id="KW-1185">Reference proteome</keyword>
<dbReference type="Pfam" id="PF04055">
    <property type="entry name" value="Radical_SAM"/>
    <property type="match status" value="1"/>
</dbReference>
<dbReference type="UniPathway" id="UPA00078">
    <property type="reaction ID" value="UER00162"/>
</dbReference>
<comment type="pathway">
    <text evidence="1">Cofactor biosynthesis; biotin biosynthesis; biotin from 7,8-diaminononanoate: step 2/2.</text>
</comment>
<evidence type="ECO:0000256" key="11">
    <source>
        <dbReference type="ARBA" id="ARBA00023014"/>
    </source>
</evidence>
<dbReference type="InterPro" id="IPR024177">
    <property type="entry name" value="Biotin_synthase"/>
</dbReference>
<feature type="binding site" evidence="14">
    <location>
        <position position="53"/>
    </location>
    <ligand>
        <name>[4Fe-4S] cluster</name>
        <dbReference type="ChEBI" id="CHEBI:49883"/>
        <note>4Fe-4S-S-AdoMet</note>
    </ligand>
</feature>
<evidence type="ECO:0000256" key="10">
    <source>
        <dbReference type="ARBA" id="ARBA00023004"/>
    </source>
</evidence>
<dbReference type="GO" id="GO:0051537">
    <property type="term" value="F:2 iron, 2 sulfur cluster binding"/>
    <property type="evidence" value="ECO:0007669"/>
    <property type="project" value="UniProtKB-KW"/>
</dbReference>
<protein>
    <recommendedName>
        <fullName evidence="3">biotin synthase</fullName>
        <ecNumber evidence="3">2.8.1.6</ecNumber>
    </recommendedName>
</protein>
<feature type="binding site" evidence="14">
    <location>
        <position position="93"/>
    </location>
    <ligand>
        <name>[2Fe-2S] cluster</name>
        <dbReference type="ChEBI" id="CHEBI:190135"/>
    </ligand>
</feature>
<dbReference type="GO" id="GO:0051539">
    <property type="term" value="F:4 iron, 4 sulfur cluster binding"/>
    <property type="evidence" value="ECO:0007669"/>
    <property type="project" value="UniProtKB-KW"/>
</dbReference>
<feature type="binding site" evidence="14">
    <location>
        <position position="49"/>
    </location>
    <ligand>
        <name>[4Fe-4S] cluster</name>
        <dbReference type="ChEBI" id="CHEBI:49883"/>
        <note>4Fe-4S-S-AdoMet</note>
    </ligand>
</feature>
<feature type="binding site" evidence="14">
    <location>
        <position position="185"/>
    </location>
    <ligand>
        <name>[2Fe-2S] cluster</name>
        <dbReference type="ChEBI" id="CHEBI:190135"/>
    </ligand>
</feature>
<dbReference type="CDD" id="cd01335">
    <property type="entry name" value="Radical_SAM"/>
    <property type="match status" value="1"/>
</dbReference>
<reference evidence="16 17" key="1">
    <citation type="submission" date="2020-02" db="EMBL/GenBank/DDBJ databases">
        <title>Comparative genomics of sulfur disproportionating microorganisms.</title>
        <authorList>
            <person name="Ward L.M."/>
            <person name="Bertran E."/>
            <person name="Johnston D.T."/>
        </authorList>
    </citation>
    <scope>NUCLEOTIDE SEQUENCE [LARGE SCALE GENOMIC DNA]</scope>
    <source>
        <strain evidence="16 17">DSM 100025</strain>
    </source>
</reference>
<dbReference type="Pfam" id="PF06968">
    <property type="entry name" value="BATS"/>
    <property type="match status" value="1"/>
</dbReference>
<dbReference type="Gene3D" id="3.20.20.70">
    <property type="entry name" value="Aldolase class I"/>
    <property type="match status" value="1"/>
</dbReference>
<feature type="non-terminal residue" evidence="16">
    <location>
        <position position="285"/>
    </location>
</feature>
<dbReference type="HAMAP" id="MF_01694">
    <property type="entry name" value="BioB"/>
    <property type="match status" value="1"/>
</dbReference>
<dbReference type="EMBL" id="JAAGRR010000254">
    <property type="protein sequence ID" value="NDY43638.1"/>
    <property type="molecule type" value="Genomic_DNA"/>
</dbReference>
<evidence type="ECO:0000256" key="1">
    <source>
        <dbReference type="ARBA" id="ARBA00004942"/>
    </source>
</evidence>
<evidence type="ECO:0000256" key="14">
    <source>
        <dbReference type="PIRSR" id="PIRSR001619-1"/>
    </source>
</evidence>
<comment type="catalytic activity">
    <reaction evidence="13">
        <text>(4R,5S)-dethiobiotin + (sulfur carrier)-SH + 2 reduced [2Fe-2S]-[ferredoxin] + 2 S-adenosyl-L-methionine = (sulfur carrier)-H + biotin + 2 5'-deoxyadenosine + 2 L-methionine + 2 oxidized [2Fe-2S]-[ferredoxin]</text>
        <dbReference type="Rhea" id="RHEA:22060"/>
        <dbReference type="Rhea" id="RHEA-COMP:10000"/>
        <dbReference type="Rhea" id="RHEA-COMP:10001"/>
        <dbReference type="Rhea" id="RHEA-COMP:14737"/>
        <dbReference type="Rhea" id="RHEA-COMP:14739"/>
        <dbReference type="ChEBI" id="CHEBI:17319"/>
        <dbReference type="ChEBI" id="CHEBI:29917"/>
        <dbReference type="ChEBI" id="CHEBI:33737"/>
        <dbReference type="ChEBI" id="CHEBI:33738"/>
        <dbReference type="ChEBI" id="CHEBI:57586"/>
        <dbReference type="ChEBI" id="CHEBI:57844"/>
        <dbReference type="ChEBI" id="CHEBI:59789"/>
        <dbReference type="ChEBI" id="CHEBI:64428"/>
        <dbReference type="ChEBI" id="CHEBI:149473"/>
        <dbReference type="EC" id="2.8.1.6"/>
    </reaction>
</comment>
<feature type="binding site" evidence="14">
    <location>
        <position position="56"/>
    </location>
    <ligand>
        <name>[4Fe-4S] cluster</name>
        <dbReference type="ChEBI" id="CHEBI:49883"/>
        <note>4Fe-4S-S-AdoMet</note>
    </ligand>
</feature>
<dbReference type="GO" id="GO:0046872">
    <property type="term" value="F:metal ion binding"/>
    <property type="evidence" value="ECO:0007669"/>
    <property type="project" value="UniProtKB-KW"/>
</dbReference>
<feature type="binding site" evidence="14">
    <location>
        <position position="255"/>
    </location>
    <ligand>
        <name>[2Fe-2S] cluster</name>
        <dbReference type="ChEBI" id="CHEBI:190135"/>
    </ligand>
</feature>
<evidence type="ECO:0000259" key="15">
    <source>
        <dbReference type="PROSITE" id="PS51918"/>
    </source>
</evidence>
<evidence type="ECO:0000256" key="8">
    <source>
        <dbReference type="ARBA" id="ARBA00022723"/>
    </source>
</evidence>
<comment type="cofactor">
    <cofactor evidence="14">
        <name>[2Fe-2S] cluster</name>
        <dbReference type="ChEBI" id="CHEBI:190135"/>
    </cofactor>
    <text evidence="14">Binds 1 [2Fe-2S] cluster. The cluster is coordinated with 3 cysteines and 1 arginine.</text>
</comment>
<dbReference type="SMART" id="SM00729">
    <property type="entry name" value="Elp3"/>
    <property type="match status" value="1"/>
</dbReference>
<dbReference type="EC" id="2.8.1.6" evidence="3"/>
<dbReference type="SUPFAM" id="SSF102114">
    <property type="entry name" value="Radical SAM enzymes"/>
    <property type="match status" value="1"/>
</dbReference>
<feature type="binding site" evidence="14">
    <location>
        <position position="125"/>
    </location>
    <ligand>
        <name>[2Fe-2S] cluster</name>
        <dbReference type="ChEBI" id="CHEBI:190135"/>
    </ligand>
</feature>